<organism evidence="2 3">
    <name type="scientific">Sodiomyces alkalinus (strain CBS 110278 / VKM F-3762 / F11)</name>
    <name type="common">Alkaliphilic filamentous fungus</name>
    <dbReference type="NCBI Taxonomy" id="1314773"/>
    <lineage>
        <taxon>Eukaryota</taxon>
        <taxon>Fungi</taxon>
        <taxon>Dikarya</taxon>
        <taxon>Ascomycota</taxon>
        <taxon>Pezizomycotina</taxon>
        <taxon>Sordariomycetes</taxon>
        <taxon>Hypocreomycetidae</taxon>
        <taxon>Glomerellales</taxon>
        <taxon>Plectosphaerellaceae</taxon>
        <taxon>Sodiomyces</taxon>
    </lineage>
</organism>
<dbReference type="RefSeq" id="XP_028471356.1">
    <property type="nucleotide sequence ID" value="XM_028609490.1"/>
</dbReference>
<dbReference type="OrthoDB" id="4525115at2759"/>
<feature type="region of interest" description="Disordered" evidence="1">
    <location>
        <begin position="60"/>
        <end position="136"/>
    </location>
</feature>
<dbReference type="AlphaFoldDB" id="A0A3N2Q9X0"/>
<dbReference type="EMBL" id="ML119051">
    <property type="protein sequence ID" value="ROT43550.1"/>
    <property type="molecule type" value="Genomic_DNA"/>
</dbReference>
<dbReference type="STRING" id="1314773.A0A3N2Q9X0"/>
<dbReference type="Proteomes" id="UP000272025">
    <property type="component" value="Unassembled WGS sequence"/>
</dbReference>
<accession>A0A3N2Q9X0</accession>
<evidence type="ECO:0008006" key="4">
    <source>
        <dbReference type="Google" id="ProtNLM"/>
    </source>
</evidence>
<feature type="compositionally biased region" description="Acidic residues" evidence="1">
    <location>
        <begin position="125"/>
        <end position="136"/>
    </location>
</feature>
<protein>
    <recommendedName>
        <fullName evidence="4">Myb-like domain-containing protein</fullName>
    </recommendedName>
</protein>
<dbReference type="GeneID" id="39577968"/>
<keyword evidence="3" id="KW-1185">Reference proteome</keyword>
<name>A0A3N2Q9X0_SODAK</name>
<evidence type="ECO:0000256" key="1">
    <source>
        <dbReference type="SAM" id="MobiDB-lite"/>
    </source>
</evidence>
<gene>
    <name evidence="2" type="ORF">SODALDRAFT_319975</name>
</gene>
<sequence length="136" mass="14968">MPPKNANTTVWDDKARSDLLIAVLNTVKPTKQQWDEIVAKVEAKGYHYTPNAVQQHLNKLQKKMANGGSEQSTPTTPAKKPRGGKGSTPASKRKAALKAEDGDDSSEMETPLKKKTRNKAQAFMGDDEDEDSKFKV</sequence>
<reference evidence="2 3" key="1">
    <citation type="journal article" date="2018" name="Mol. Ecol.">
        <title>The obligate alkalophilic soda-lake fungus Sodiomyces alkalinus has shifted to a protein diet.</title>
        <authorList>
            <person name="Grum-Grzhimaylo A.A."/>
            <person name="Falkoski D.L."/>
            <person name="van den Heuvel J."/>
            <person name="Valero-Jimenez C.A."/>
            <person name="Min B."/>
            <person name="Choi I.G."/>
            <person name="Lipzen A."/>
            <person name="Daum C.G."/>
            <person name="Aanen D.K."/>
            <person name="Tsang A."/>
            <person name="Henrissat B."/>
            <person name="Bilanenko E.N."/>
            <person name="de Vries R.P."/>
            <person name="van Kan J.A.L."/>
            <person name="Grigoriev I.V."/>
            <person name="Debets A.J.M."/>
        </authorList>
    </citation>
    <scope>NUCLEOTIDE SEQUENCE [LARGE SCALE GENOMIC DNA]</scope>
    <source>
        <strain evidence="2 3">F11</strain>
    </source>
</reference>
<proteinExistence type="predicted"/>
<evidence type="ECO:0000313" key="3">
    <source>
        <dbReference type="Proteomes" id="UP000272025"/>
    </source>
</evidence>
<evidence type="ECO:0000313" key="2">
    <source>
        <dbReference type="EMBL" id="ROT43550.1"/>
    </source>
</evidence>